<name>A0A7W9A1B1_9CAUL</name>
<sequence>MSRALILLSALAILLVAGPVAAQSVERLPRETFDVIPPAERVEGRRGAMRIVQPGCRVGPTEWARRRIVDIAVQEWGVFGFQTIDLRGVRERRLPDGVVPDALNPRLDAPEQDRAIVAVGRWEHTPGLAATIAGYWSATPDGGDILSRQNRQWRDGEGEINWVEPWSAAFISWVMCEAGLGEMAQFERDISHRVYIDQAIRARDGERPNAAYVAHDPGEVAVMPGDLLCNSRGGVNYRTLADRRRDLGRYVGSHCDVVVRVGEDTVAVIGGNVLNGVSLTLLPLVEGQGAYRAVLSGADLDGARTMFAHLSLQADPVEATALDASPTIRALNR</sequence>
<feature type="domain" description="DUF2272" evidence="2">
    <location>
        <begin position="150"/>
        <end position="285"/>
    </location>
</feature>
<dbReference type="EMBL" id="JACIJB010000001">
    <property type="protein sequence ID" value="MBB5659325.1"/>
    <property type="molecule type" value="Genomic_DNA"/>
</dbReference>
<comment type="caution">
    <text evidence="3">The sequence shown here is derived from an EMBL/GenBank/DDBJ whole genome shotgun (WGS) entry which is preliminary data.</text>
</comment>
<evidence type="ECO:0000256" key="1">
    <source>
        <dbReference type="SAM" id="SignalP"/>
    </source>
</evidence>
<gene>
    <name evidence="3" type="ORF">FHS65_000043</name>
</gene>
<dbReference type="InterPro" id="IPR019262">
    <property type="entry name" value="DUF2272"/>
</dbReference>
<dbReference type="RefSeq" id="WP_123286346.1">
    <property type="nucleotide sequence ID" value="NZ_JACIJB010000001.1"/>
</dbReference>
<feature type="chain" id="PRO_5030978108" description="DUF2272 domain-containing protein" evidence="1">
    <location>
        <begin position="23"/>
        <end position="333"/>
    </location>
</feature>
<organism evidence="3 4">
    <name type="scientific">Brevundimonas halotolerans</name>
    <dbReference type="NCBI Taxonomy" id="69670"/>
    <lineage>
        <taxon>Bacteria</taxon>
        <taxon>Pseudomonadati</taxon>
        <taxon>Pseudomonadota</taxon>
        <taxon>Alphaproteobacteria</taxon>
        <taxon>Caulobacterales</taxon>
        <taxon>Caulobacteraceae</taxon>
        <taxon>Brevundimonas</taxon>
    </lineage>
</organism>
<feature type="signal peptide" evidence="1">
    <location>
        <begin position="1"/>
        <end position="22"/>
    </location>
</feature>
<dbReference type="Pfam" id="PF10030">
    <property type="entry name" value="DUF2272"/>
    <property type="match status" value="1"/>
</dbReference>
<accession>A0A7W9A1B1</accession>
<dbReference type="OrthoDB" id="8836344at2"/>
<evidence type="ECO:0000313" key="3">
    <source>
        <dbReference type="EMBL" id="MBB5659325.1"/>
    </source>
</evidence>
<proteinExistence type="predicted"/>
<evidence type="ECO:0000259" key="2">
    <source>
        <dbReference type="Pfam" id="PF10030"/>
    </source>
</evidence>
<protein>
    <recommendedName>
        <fullName evidence="2">DUF2272 domain-containing protein</fullName>
    </recommendedName>
</protein>
<keyword evidence="1" id="KW-0732">Signal</keyword>
<dbReference type="Proteomes" id="UP000548978">
    <property type="component" value="Unassembled WGS sequence"/>
</dbReference>
<reference evidence="3 4" key="1">
    <citation type="submission" date="2020-08" db="EMBL/GenBank/DDBJ databases">
        <title>Genomic Encyclopedia of Type Strains, Phase IV (KMG-IV): sequencing the most valuable type-strain genomes for metagenomic binning, comparative biology and taxonomic classification.</title>
        <authorList>
            <person name="Goeker M."/>
        </authorList>
    </citation>
    <scope>NUCLEOTIDE SEQUENCE [LARGE SCALE GENOMIC DNA]</scope>
    <source>
        <strain evidence="3 4">DSM 24448</strain>
    </source>
</reference>
<evidence type="ECO:0000313" key="4">
    <source>
        <dbReference type="Proteomes" id="UP000548978"/>
    </source>
</evidence>
<dbReference type="AlphaFoldDB" id="A0A7W9A1B1"/>
<keyword evidence="4" id="KW-1185">Reference proteome</keyword>